<keyword evidence="11" id="KW-1185">Reference proteome</keyword>
<reference evidence="10 11" key="1">
    <citation type="submission" date="2022-12" db="EMBL/GenBank/DDBJ databases">
        <title>Chromosome-level genome of Tegillarca granosa.</title>
        <authorList>
            <person name="Kim J."/>
        </authorList>
    </citation>
    <scope>NUCLEOTIDE SEQUENCE [LARGE SCALE GENOMIC DNA]</scope>
    <source>
        <strain evidence="10">Teg-2019</strain>
        <tissue evidence="10">Adductor muscle</tissue>
    </source>
</reference>
<dbReference type="PANTHER" id="PTHR42737">
    <property type="entry name" value="GLUTATHIONE REDUCTASE"/>
    <property type="match status" value="1"/>
</dbReference>
<evidence type="ECO:0008006" key="12">
    <source>
        <dbReference type="Google" id="ProtNLM"/>
    </source>
</evidence>
<evidence type="ECO:0000256" key="6">
    <source>
        <dbReference type="ARBA" id="ARBA00023157"/>
    </source>
</evidence>
<gene>
    <name evidence="10" type="ORF">KUTeg_009981</name>
</gene>
<dbReference type="InterPro" id="IPR046952">
    <property type="entry name" value="GSHR/TRXR-like"/>
</dbReference>
<dbReference type="PRINTS" id="PR00411">
    <property type="entry name" value="PNDRDTASEI"/>
</dbReference>
<feature type="domain" description="FAD/NAD(P)-binding" evidence="9">
    <location>
        <begin position="13"/>
        <end position="228"/>
    </location>
</feature>
<proteinExistence type="inferred from homology"/>
<dbReference type="InterPro" id="IPR023753">
    <property type="entry name" value="FAD/NAD-binding_dom"/>
</dbReference>
<dbReference type="Gene3D" id="3.50.50.60">
    <property type="entry name" value="FAD/NAD(P)-binding domain"/>
    <property type="match status" value="2"/>
</dbReference>
<evidence type="ECO:0000256" key="1">
    <source>
        <dbReference type="ARBA" id="ARBA00001974"/>
    </source>
</evidence>
<dbReference type="EMBL" id="JARBDR010000440">
    <property type="protein sequence ID" value="KAJ8312608.1"/>
    <property type="molecule type" value="Genomic_DNA"/>
</dbReference>
<dbReference type="SUPFAM" id="SSF51905">
    <property type="entry name" value="FAD/NAD(P)-binding domain"/>
    <property type="match status" value="1"/>
</dbReference>
<evidence type="ECO:0000256" key="7">
    <source>
        <dbReference type="ARBA" id="ARBA00023284"/>
    </source>
</evidence>
<comment type="caution">
    <text evidence="10">The sequence shown here is derived from an EMBL/GenBank/DDBJ whole genome shotgun (WGS) entry which is preliminary data.</text>
</comment>
<dbReference type="Gene3D" id="3.30.390.30">
    <property type="match status" value="1"/>
</dbReference>
<keyword evidence="4" id="KW-0274">FAD</keyword>
<evidence type="ECO:0000313" key="10">
    <source>
        <dbReference type="EMBL" id="KAJ8312608.1"/>
    </source>
</evidence>
<name>A0ABQ9F5E6_TEGGR</name>
<dbReference type="SUPFAM" id="SSF55424">
    <property type="entry name" value="FAD/NAD-linked reductases, dimerisation (C-terminal) domain"/>
    <property type="match status" value="1"/>
</dbReference>
<dbReference type="Pfam" id="PF02852">
    <property type="entry name" value="Pyr_redox_dim"/>
    <property type="match status" value="1"/>
</dbReference>
<feature type="domain" description="Pyridine nucleotide-disulphide oxidoreductase dimerisation" evidence="8">
    <location>
        <begin position="265"/>
        <end position="323"/>
    </location>
</feature>
<sequence length="356" mass="39434">MLQCLKERLSEAVQNHVKSLNWGHRVQLQEKKVEYLNSMGSIYANTVKAVNDKGQERILKTDNVVIAVGGRPIYPSEISGASEYAISSDDLFWMKKPPGKTLVIGGSCILFNSPDQSLSDIALECGGFLTGLGIDTTIMVRSICLRQFDQEVSHLVTNHMENYGTKFLWKCFPTKLEKDSTNGKTIVHYQDESGVHHKDTYDTVLLAVGRHPVTQLLGLDKLGMDVDSKTHKIGRPELTPVAIKAGKLLSHRLFNGSNIQMDYDKAVCMRESSGKVLGLHFVGPNAGEVIQGFAVAFNCGLTWNHISQTVGIHPTSAEEIVKMHITKRSGLDPTVTDVCHRKPMVTSKIYFLLLEI</sequence>
<evidence type="ECO:0000256" key="5">
    <source>
        <dbReference type="ARBA" id="ARBA00023002"/>
    </source>
</evidence>
<dbReference type="Pfam" id="PF07992">
    <property type="entry name" value="Pyr_redox_2"/>
    <property type="match status" value="1"/>
</dbReference>
<accession>A0ABQ9F5E6</accession>
<dbReference type="PANTHER" id="PTHR42737:SF7">
    <property type="entry name" value="THIOREDOXIN-DISULFIDE REDUCTASE"/>
    <property type="match status" value="1"/>
</dbReference>
<evidence type="ECO:0000256" key="4">
    <source>
        <dbReference type="ARBA" id="ARBA00022827"/>
    </source>
</evidence>
<dbReference type="InterPro" id="IPR036188">
    <property type="entry name" value="FAD/NAD-bd_sf"/>
</dbReference>
<dbReference type="InterPro" id="IPR004099">
    <property type="entry name" value="Pyr_nucl-diS_OxRdtase_dimer"/>
</dbReference>
<keyword evidence="6" id="KW-1015">Disulfide bond</keyword>
<dbReference type="InterPro" id="IPR016156">
    <property type="entry name" value="FAD/NAD-linked_Rdtase_dimer_sf"/>
</dbReference>
<evidence type="ECO:0000259" key="9">
    <source>
        <dbReference type="Pfam" id="PF07992"/>
    </source>
</evidence>
<protein>
    <recommendedName>
        <fullName evidence="12">Thioredoxin reductase 2, mitochondrial</fullName>
    </recommendedName>
</protein>
<keyword evidence="3" id="KW-0285">Flavoprotein</keyword>
<evidence type="ECO:0000313" key="11">
    <source>
        <dbReference type="Proteomes" id="UP001217089"/>
    </source>
</evidence>
<keyword evidence="7" id="KW-0676">Redox-active center</keyword>
<comment type="cofactor">
    <cofactor evidence="1">
        <name>FAD</name>
        <dbReference type="ChEBI" id="CHEBI:57692"/>
    </cofactor>
</comment>
<evidence type="ECO:0000256" key="2">
    <source>
        <dbReference type="ARBA" id="ARBA00007532"/>
    </source>
</evidence>
<dbReference type="Proteomes" id="UP001217089">
    <property type="component" value="Unassembled WGS sequence"/>
</dbReference>
<organism evidence="10 11">
    <name type="scientific">Tegillarca granosa</name>
    <name type="common">Malaysian cockle</name>
    <name type="synonym">Anadara granosa</name>
    <dbReference type="NCBI Taxonomy" id="220873"/>
    <lineage>
        <taxon>Eukaryota</taxon>
        <taxon>Metazoa</taxon>
        <taxon>Spiralia</taxon>
        <taxon>Lophotrochozoa</taxon>
        <taxon>Mollusca</taxon>
        <taxon>Bivalvia</taxon>
        <taxon>Autobranchia</taxon>
        <taxon>Pteriomorphia</taxon>
        <taxon>Arcoida</taxon>
        <taxon>Arcoidea</taxon>
        <taxon>Arcidae</taxon>
        <taxon>Tegillarca</taxon>
    </lineage>
</organism>
<evidence type="ECO:0000259" key="8">
    <source>
        <dbReference type="Pfam" id="PF02852"/>
    </source>
</evidence>
<comment type="similarity">
    <text evidence="2">Belongs to the class-I pyridine nucleotide-disulfide oxidoreductase family.</text>
</comment>
<evidence type="ECO:0000256" key="3">
    <source>
        <dbReference type="ARBA" id="ARBA00022630"/>
    </source>
</evidence>
<keyword evidence="5" id="KW-0560">Oxidoreductase</keyword>